<dbReference type="Pfam" id="PF13499">
    <property type="entry name" value="EF-hand_7"/>
    <property type="match status" value="2"/>
</dbReference>
<dbReference type="InterPro" id="IPR002048">
    <property type="entry name" value="EF_hand_dom"/>
</dbReference>
<proteinExistence type="inferred from homology"/>
<keyword evidence="5" id="KW-0325">Glycoprotein</keyword>
<dbReference type="InterPro" id="IPR001087">
    <property type="entry name" value="GDSL"/>
</dbReference>
<dbReference type="PANTHER" id="PTHR22835:SF670">
    <property type="entry name" value="GDSL-LIKE LIPASE_ACYLHYDROLASE"/>
    <property type="match status" value="1"/>
</dbReference>
<comment type="similarity">
    <text evidence="1">Belongs to the 'GDSL' lipolytic enzyme family.</text>
</comment>
<keyword evidence="3" id="KW-0378">Hydrolase</keyword>
<reference evidence="8 9" key="1">
    <citation type="journal article" date="2023" name="Plants (Basel)">
        <title>Bridging the Gap: Combining Genomics and Transcriptomics Approaches to Understand Stylosanthes scabra, an Orphan Legume from the Brazilian Caatinga.</title>
        <authorList>
            <person name="Ferreira-Neto J.R.C."/>
            <person name="da Silva M.D."/>
            <person name="Binneck E."/>
            <person name="de Melo N.F."/>
            <person name="da Silva R.H."/>
            <person name="de Melo A.L.T.M."/>
            <person name="Pandolfi V."/>
            <person name="Bustamante F.O."/>
            <person name="Brasileiro-Vidal A.C."/>
            <person name="Benko-Iseppon A.M."/>
        </authorList>
    </citation>
    <scope>NUCLEOTIDE SEQUENCE [LARGE SCALE GENOMIC DNA]</scope>
    <source>
        <tissue evidence="8">Leaves</tissue>
    </source>
</reference>
<keyword evidence="2 6" id="KW-0732">Signal</keyword>
<name>A0ABU6QMQ6_9FABA</name>
<dbReference type="Gene3D" id="1.10.238.10">
    <property type="entry name" value="EF-hand"/>
    <property type="match status" value="1"/>
</dbReference>
<accession>A0ABU6QMQ6</accession>
<feature type="domain" description="EF-hand" evidence="7">
    <location>
        <begin position="458"/>
        <end position="493"/>
    </location>
</feature>
<evidence type="ECO:0000256" key="5">
    <source>
        <dbReference type="ARBA" id="ARBA00023180"/>
    </source>
</evidence>
<dbReference type="InterPro" id="IPR018247">
    <property type="entry name" value="EF_Hand_1_Ca_BS"/>
</dbReference>
<evidence type="ECO:0000256" key="1">
    <source>
        <dbReference type="ARBA" id="ARBA00008668"/>
    </source>
</evidence>
<evidence type="ECO:0000313" key="8">
    <source>
        <dbReference type="EMBL" id="MED6112716.1"/>
    </source>
</evidence>
<sequence length="536" mass="60364">MASSTSWFWFLHKAAVLLLLHVAAAASSGGPPKRCYNTIYSFGDSLADTGNLYYDPNVDSIPAKQTLVLNPPYGETFFHHPTGRWSNGRLIIDFIAEEMGIPLLQPYLGIKNKKIKDWKATEGVNFAVGGATALTSRFYADQGIVNISNIVTNYTLPIQLHWFMDEFLPFIHNSSNSVGKGFLERSLFFVGEIGGNDFNHLLFQRESVEELKPYVPLVIHEISMAINKLIDVGARSLVVFGNLPIGCEALYLNMFEDSKMEYDEDGCLKQLNEFAQHYNEKLYEEINRLQVLHPHANIIYGDYYNAILPLYQSPKHFGFTRPLMDICCLYKDEISNEIKHCGSPGMIACEDPSQYISWDELRYTNMSHQNSNKNDQIKQLNDIFNRFDMDSDGSLTHLELAALLRSLGIKPSGDELHTLLSKMDKNGNGYVEFDELVHALMPHLHNNNNNNKNDNIFINQEQLLDVFRVFDRDGNGFITAAELAGSMAKMGQPLTYRELATMMAQADSNGDGVISFEEFVTILAKSASDFLGIKVA</sequence>
<comment type="caution">
    <text evidence="8">The sequence shown here is derived from an EMBL/GenBank/DDBJ whole genome shotgun (WGS) entry which is preliminary data.</text>
</comment>
<evidence type="ECO:0000256" key="2">
    <source>
        <dbReference type="ARBA" id="ARBA00022729"/>
    </source>
</evidence>
<evidence type="ECO:0000256" key="3">
    <source>
        <dbReference type="ARBA" id="ARBA00022801"/>
    </source>
</evidence>
<dbReference type="CDD" id="cd01837">
    <property type="entry name" value="SGNH_plant_lipase_like"/>
    <property type="match status" value="1"/>
</dbReference>
<evidence type="ECO:0000313" key="9">
    <source>
        <dbReference type="Proteomes" id="UP001341840"/>
    </source>
</evidence>
<dbReference type="InterPro" id="IPR036514">
    <property type="entry name" value="SGNH_hydro_sf"/>
</dbReference>
<feature type="domain" description="EF-hand" evidence="7">
    <location>
        <begin position="375"/>
        <end position="410"/>
    </location>
</feature>
<dbReference type="EMBL" id="JASCZI010000620">
    <property type="protein sequence ID" value="MED6112716.1"/>
    <property type="molecule type" value="Genomic_DNA"/>
</dbReference>
<dbReference type="SMART" id="SM00054">
    <property type="entry name" value="EFh"/>
    <property type="match status" value="4"/>
</dbReference>
<dbReference type="InterPro" id="IPR035669">
    <property type="entry name" value="SGNH_plant_lipase-like"/>
</dbReference>
<dbReference type="SUPFAM" id="SSF47473">
    <property type="entry name" value="EF-hand"/>
    <property type="match status" value="1"/>
</dbReference>
<feature type="signal peptide" evidence="6">
    <location>
        <begin position="1"/>
        <end position="25"/>
    </location>
</feature>
<dbReference type="InterPro" id="IPR011992">
    <property type="entry name" value="EF-hand-dom_pair"/>
</dbReference>
<evidence type="ECO:0000256" key="6">
    <source>
        <dbReference type="SAM" id="SignalP"/>
    </source>
</evidence>
<organism evidence="8 9">
    <name type="scientific">Stylosanthes scabra</name>
    <dbReference type="NCBI Taxonomy" id="79078"/>
    <lineage>
        <taxon>Eukaryota</taxon>
        <taxon>Viridiplantae</taxon>
        <taxon>Streptophyta</taxon>
        <taxon>Embryophyta</taxon>
        <taxon>Tracheophyta</taxon>
        <taxon>Spermatophyta</taxon>
        <taxon>Magnoliopsida</taxon>
        <taxon>eudicotyledons</taxon>
        <taxon>Gunneridae</taxon>
        <taxon>Pentapetalae</taxon>
        <taxon>rosids</taxon>
        <taxon>fabids</taxon>
        <taxon>Fabales</taxon>
        <taxon>Fabaceae</taxon>
        <taxon>Papilionoideae</taxon>
        <taxon>50 kb inversion clade</taxon>
        <taxon>dalbergioids sensu lato</taxon>
        <taxon>Dalbergieae</taxon>
        <taxon>Pterocarpus clade</taxon>
        <taxon>Stylosanthes</taxon>
    </lineage>
</organism>
<keyword evidence="4" id="KW-0106">Calcium</keyword>
<evidence type="ECO:0000256" key="4">
    <source>
        <dbReference type="ARBA" id="ARBA00022837"/>
    </source>
</evidence>
<dbReference type="PROSITE" id="PS50222">
    <property type="entry name" value="EF_HAND_2"/>
    <property type="match status" value="4"/>
</dbReference>
<dbReference type="Pfam" id="PF00657">
    <property type="entry name" value="Lipase_GDSL"/>
    <property type="match status" value="1"/>
</dbReference>
<feature type="domain" description="EF-hand" evidence="7">
    <location>
        <begin position="494"/>
        <end position="529"/>
    </location>
</feature>
<dbReference type="Gene3D" id="3.40.50.1110">
    <property type="entry name" value="SGNH hydrolase"/>
    <property type="match status" value="1"/>
</dbReference>
<dbReference type="PANTHER" id="PTHR22835">
    <property type="entry name" value="ZINC FINGER FYVE DOMAIN CONTAINING PROTEIN"/>
    <property type="match status" value="1"/>
</dbReference>
<dbReference type="PROSITE" id="PS00018">
    <property type="entry name" value="EF_HAND_1"/>
    <property type="match status" value="4"/>
</dbReference>
<protein>
    <recommendedName>
        <fullName evidence="7">EF-hand domain-containing protein</fullName>
    </recommendedName>
</protein>
<feature type="chain" id="PRO_5046197640" description="EF-hand domain-containing protein" evidence="6">
    <location>
        <begin position="26"/>
        <end position="536"/>
    </location>
</feature>
<keyword evidence="9" id="KW-1185">Reference proteome</keyword>
<evidence type="ECO:0000259" key="7">
    <source>
        <dbReference type="PROSITE" id="PS50222"/>
    </source>
</evidence>
<dbReference type="CDD" id="cd00051">
    <property type="entry name" value="EFh"/>
    <property type="match status" value="2"/>
</dbReference>
<dbReference type="Proteomes" id="UP001341840">
    <property type="component" value="Unassembled WGS sequence"/>
</dbReference>
<feature type="domain" description="EF-hand" evidence="7">
    <location>
        <begin position="411"/>
        <end position="446"/>
    </location>
</feature>
<gene>
    <name evidence="8" type="ORF">PIB30_064106</name>
</gene>